<evidence type="ECO:0000259" key="8">
    <source>
        <dbReference type="SMART" id="SM00848"/>
    </source>
</evidence>
<accession>Q70TB1</accession>
<dbReference type="FunFam" id="3.90.70.10:FF:000006">
    <property type="entry name" value="Cathepsin S"/>
    <property type="match status" value="1"/>
</dbReference>
<dbReference type="Pfam" id="PF08246">
    <property type="entry name" value="Inhibitor_I29"/>
    <property type="match status" value="1"/>
</dbReference>
<evidence type="ECO:0000256" key="4">
    <source>
        <dbReference type="ARBA" id="ARBA00022807"/>
    </source>
</evidence>
<feature type="signal peptide" evidence="6">
    <location>
        <begin position="1"/>
        <end position="18"/>
    </location>
</feature>
<evidence type="ECO:0000313" key="9">
    <source>
        <dbReference type="EMBL" id="CAD67990.1"/>
    </source>
</evidence>
<gene>
    <name evidence="9" type="primary">silicb</name>
</gene>
<keyword evidence="6" id="KW-0732">Signal</keyword>
<proteinExistence type="evidence at transcript level"/>
<dbReference type="InterPro" id="IPR039417">
    <property type="entry name" value="Peptidase_C1A_papain-like"/>
</dbReference>
<comment type="similarity">
    <text evidence="1">Belongs to the peptidase C1 family.</text>
</comment>
<dbReference type="CDD" id="cd02248">
    <property type="entry name" value="Peptidase_C1A"/>
    <property type="match status" value="1"/>
</dbReference>
<evidence type="ECO:0000256" key="1">
    <source>
        <dbReference type="ARBA" id="ARBA00008455"/>
    </source>
</evidence>
<evidence type="ECO:0000256" key="2">
    <source>
        <dbReference type="ARBA" id="ARBA00022670"/>
    </source>
</evidence>
<dbReference type="GO" id="GO:0006508">
    <property type="term" value="P:proteolysis"/>
    <property type="evidence" value="ECO:0007669"/>
    <property type="project" value="UniProtKB-KW"/>
</dbReference>
<dbReference type="AlphaFoldDB" id="Q70TB1"/>
<dbReference type="SUPFAM" id="SSF54001">
    <property type="entry name" value="Cysteine proteinases"/>
    <property type="match status" value="1"/>
</dbReference>
<dbReference type="EMBL" id="AJ547635">
    <property type="protein sequence ID" value="CAD67990.1"/>
    <property type="molecule type" value="mRNA"/>
</dbReference>
<dbReference type="InterPro" id="IPR025661">
    <property type="entry name" value="Pept_asp_AS"/>
</dbReference>
<dbReference type="SMART" id="SM00848">
    <property type="entry name" value="Inhibitor_I29"/>
    <property type="match status" value="1"/>
</dbReference>
<feature type="domain" description="Peptidase C1A papain C-terminal" evidence="7">
    <location>
        <begin position="162"/>
        <end position="382"/>
    </location>
</feature>
<dbReference type="PROSITE" id="PS00639">
    <property type="entry name" value="THIOL_PROTEASE_HIS"/>
    <property type="match status" value="1"/>
</dbReference>
<organism evidence="9">
    <name type="scientific">Suberites domuncula</name>
    <name type="common">Sponge</name>
    <dbReference type="NCBI Taxonomy" id="55567"/>
    <lineage>
        <taxon>Eukaryota</taxon>
        <taxon>Metazoa</taxon>
        <taxon>Porifera</taxon>
        <taxon>Demospongiae</taxon>
        <taxon>Heteroscleromorpha</taxon>
        <taxon>Suberitida</taxon>
        <taxon>Suberitidae</taxon>
        <taxon>Suberites</taxon>
    </lineage>
</organism>
<evidence type="ECO:0000256" key="3">
    <source>
        <dbReference type="ARBA" id="ARBA00022801"/>
    </source>
</evidence>
<feature type="domain" description="Cathepsin propeptide inhibitor" evidence="8">
    <location>
        <begin position="56"/>
        <end position="114"/>
    </location>
</feature>
<dbReference type="GO" id="GO:0008234">
    <property type="term" value="F:cysteine-type peptidase activity"/>
    <property type="evidence" value="ECO:0007669"/>
    <property type="project" value="UniProtKB-KW"/>
</dbReference>
<feature type="chain" id="PRO_5018542167" evidence="6">
    <location>
        <begin position="19"/>
        <end position="383"/>
    </location>
</feature>
<keyword evidence="3" id="KW-0378">Hydrolase</keyword>
<protein>
    <submittedName>
        <fullName evidence="9">Silicatein beta</fullName>
    </submittedName>
</protein>
<keyword evidence="2" id="KW-0645">Protease</keyword>
<reference evidence="9" key="1">
    <citation type="journal article" date="2006" name="J. Zool. Syst. Evol. Res.">
        <title>Speciation of sponges in Baikal-Tuva region: an outline.</title>
        <authorList>
            <person name="Mueller W.E.G."/>
            <person name="Schroeder H.C."/>
            <person name="Wrede P."/>
            <person name="Kaluzhnaya O.V."/>
            <person name="Belikov S.I."/>
        </authorList>
    </citation>
    <scope>NUCLEOTIDE SEQUENCE</scope>
</reference>
<evidence type="ECO:0000256" key="5">
    <source>
        <dbReference type="ARBA" id="ARBA00023157"/>
    </source>
</evidence>
<dbReference type="InterPro" id="IPR038765">
    <property type="entry name" value="Papain-like_cys_pep_sf"/>
</dbReference>
<dbReference type="InterPro" id="IPR013128">
    <property type="entry name" value="Peptidase_C1A"/>
</dbReference>
<keyword evidence="5" id="KW-1015">Disulfide bond</keyword>
<evidence type="ECO:0000256" key="6">
    <source>
        <dbReference type="SAM" id="SignalP"/>
    </source>
</evidence>
<evidence type="ECO:0000259" key="7">
    <source>
        <dbReference type="SMART" id="SM00645"/>
    </source>
</evidence>
<dbReference type="InterPro" id="IPR025660">
    <property type="entry name" value="Pept_his_AS"/>
</dbReference>
<dbReference type="SMART" id="SM00645">
    <property type="entry name" value="Pept_C1"/>
    <property type="match status" value="1"/>
</dbReference>
<sequence>MSALKFVVALCVVHTSLGIAESVGKSKTAGLSDDGNYTAVTKSVRLTPVLEFEEDWKQWTTDHHKVYSDVRERVDKYTVWRANKEYIDQHNQNAQRLGYTLKMNKFGDLTTKEFIEGYHCVQDYQPTNASHLNKKHKTHAFVDYGDFVRGGTGEGVRGVGNMPETMDWRTSGVVTKVKDQLRCGSSYAFSAMASLEGINALSYGSLVTLSEQNIVDCSVTYGNHGCACGDVNRALLYVIENDGVDTWKGYPSGGDPYRSKQYSCKYERQYRGASARGIVSLASGDENTLLTAVANSGPVSVYVDATSTSFQFYSDGVLNVPYCSSSTLSHALVVIGYGKYSGQDYWLVKNSWGPNWGVRGYGKLARNKGNKCGIATAASFPTL</sequence>
<name>Q70TB1_SUBDO</name>
<dbReference type="InterPro" id="IPR013201">
    <property type="entry name" value="Prot_inhib_I29"/>
</dbReference>
<keyword evidence="4" id="KW-0788">Thiol protease</keyword>
<dbReference type="InterPro" id="IPR000668">
    <property type="entry name" value="Peptidase_C1A_C"/>
</dbReference>
<dbReference type="PRINTS" id="PR00705">
    <property type="entry name" value="PAPAIN"/>
</dbReference>
<dbReference type="PANTHER" id="PTHR12411">
    <property type="entry name" value="CYSTEINE PROTEASE FAMILY C1-RELATED"/>
    <property type="match status" value="1"/>
</dbReference>
<dbReference type="Gene3D" id="3.90.70.10">
    <property type="entry name" value="Cysteine proteinases"/>
    <property type="match status" value="1"/>
</dbReference>
<dbReference type="Pfam" id="PF00112">
    <property type="entry name" value="Peptidase_C1"/>
    <property type="match status" value="1"/>
</dbReference>
<dbReference type="PROSITE" id="PS00640">
    <property type="entry name" value="THIOL_PROTEASE_ASN"/>
    <property type="match status" value="1"/>
</dbReference>